<feature type="compositionally biased region" description="Low complexity" evidence="10">
    <location>
        <begin position="297"/>
        <end position="321"/>
    </location>
</feature>
<gene>
    <name evidence="12" type="ORF">K491DRAFT_590130</name>
</gene>
<dbReference type="GO" id="GO:0034398">
    <property type="term" value="P:telomere tethering at nuclear periphery"/>
    <property type="evidence" value="ECO:0007669"/>
    <property type="project" value="TreeGrafter"/>
</dbReference>
<keyword evidence="8" id="KW-0906">Nuclear pore complex</keyword>
<feature type="compositionally biased region" description="Polar residues" evidence="10">
    <location>
        <begin position="1184"/>
        <end position="1193"/>
    </location>
</feature>
<feature type="region of interest" description="Disordered" evidence="10">
    <location>
        <begin position="660"/>
        <end position="710"/>
    </location>
</feature>
<feature type="region of interest" description="Disordered" evidence="10">
    <location>
        <begin position="516"/>
        <end position="645"/>
    </location>
</feature>
<feature type="compositionally biased region" description="Acidic residues" evidence="10">
    <location>
        <begin position="1162"/>
        <end position="1181"/>
    </location>
</feature>
<feature type="region of interest" description="Disordered" evidence="10">
    <location>
        <begin position="40"/>
        <end position="65"/>
    </location>
</feature>
<evidence type="ECO:0000256" key="8">
    <source>
        <dbReference type="ARBA" id="ARBA00023132"/>
    </source>
</evidence>
<feature type="compositionally biased region" description="Polar residues" evidence="10">
    <location>
        <begin position="667"/>
        <end position="684"/>
    </location>
</feature>
<dbReference type="GO" id="GO:0006606">
    <property type="term" value="P:protein import into nucleus"/>
    <property type="evidence" value="ECO:0007669"/>
    <property type="project" value="TreeGrafter"/>
</dbReference>
<evidence type="ECO:0000256" key="4">
    <source>
        <dbReference type="ARBA" id="ARBA00022813"/>
    </source>
</evidence>
<keyword evidence="9" id="KW-0539">Nucleus</keyword>
<dbReference type="Gene3D" id="1.25.40.690">
    <property type="match status" value="1"/>
</dbReference>
<dbReference type="GO" id="GO:0000973">
    <property type="term" value="P:post-transcriptional tethering of RNA polymerase II gene DNA at nuclear periphery"/>
    <property type="evidence" value="ECO:0007669"/>
    <property type="project" value="TreeGrafter"/>
</dbReference>
<keyword evidence="13" id="KW-1185">Reference proteome</keyword>
<feature type="compositionally biased region" description="Low complexity" evidence="10">
    <location>
        <begin position="457"/>
        <end position="471"/>
    </location>
</feature>
<feature type="compositionally biased region" description="Acidic residues" evidence="10">
    <location>
        <begin position="1064"/>
        <end position="1075"/>
    </location>
</feature>
<feature type="compositionally biased region" description="Low complexity" evidence="10">
    <location>
        <begin position="605"/>
        <end position="616"/>
    </location>
</feature>
<dbReference type="OrthoDB" id="3797628at2759"/>
<evidence type="ECO:0000313" key="12">
    <source>
        <dbReference type="EMBL" id="KAF2659873.1"/>
    </source>
</evidence>
<dbReference type="GO" id="GO:0008139">
    <property type="term" value="F:nuclear localization sequence binding"/>
    <property type="evidence" value="ECO:0007669"/>
    <property type="project" value="TreeGrafter"/>
</dbReference>
<dbReference type="PANTHER" id="PTHR23198">
    <property type="entry name" value="NUCLEOPORIN"/>
    <property type="match status" value="1"/>
</dbReference>
<feature type="compositionally biased region" description="Polar residues" evidence="10">
    <location>
        <begin position="697"/>
        <end position="710"/>
    </location>
</feature>
<evidence type="ECO:0000256" key="5">
    <source>
        <dbReference type="ARBA" id="ARBA00022816"/>
    </source>
</evidence>
<dbReference type="Pfam" id="PF12110">
    <property type="entry name" value="Nup96"/>
    <property type="match status" value="1"/>
</dbReference>
<keyword evidence="4" id="KW-0068">Autocatalytic cleavage</keyword>
<evidence type="ECO:0000256" key="10">
    <source>
        <dbReference type="SAM" id="MobiDB-lite"/>
    </source>
</evidence>
<protein>
    <recommendedName>
        <fullName evidence="11">Peptidase S59 domain-containing protein</fullName>
    </recommendedName>
</protein>
<dbReference type="Gene3D" id="1.10.10.2360">
    <property type="match status" value="1"/>
</dbReference>
<sequence length="2009" mass="212298">MSFGGGGFGSGSGGFGSGSGSGNTFGGFGSNNNNSGFGSNANTSSSFGQQNANTGGGLFGGNTNNTSSSFGGGSGGGFGSNNTAFGSKPFGSGTAGTGGLFGGGGATSGSTFGGFGATANNNTSSGFGSGGSNTGGLFGQNKTGFGAGGTSTGSTSLFGGGGNTTGGFGGGNTGGGGFGSSGTTAFGAGQQQQQQQNYPNTGTANTPFNAFTEKDGTTSGGTQHFQTITLQDPYRNWSLEELRIVDYNQGRRYGNQNGQAGAFGQSSGFGGFGNTSNTTTSFGANTNSGGAGGGLFGSTANNTSSPFGQSNTTTTFGSGTNTTGGGLFSQNKPAGGLFGSTSTSQSTTGGGLFGSSSTNTGAFGSGGGNAFGSSTSGGGLFNQNQAQNKPAFGGFGAGTTTGSAPFGSSTGGFGTNNNASGGGLFNQQNQTSSAPAFGSTNTTSNNAGGLFGGGNAFGQNQNQPQNQQSGNVFGGFGQNNQQNQQKPAGGLFGSSTANTNTGGGLFGASNSQPQAAGGLFGGGTTQNTGNNLFGNKPAATGGLFGSTPQNTGSTGGGLFGGLNTQNNQQNQGSTLFGQQNQQKPGGSLFGNSTTNNNAGGGLFGNLGQNNNQTQQSGGLGGSLFGSQNQQQQQPPQGSLFGASGGSLLQTSINTNPYGNDQLFVGLTTPSQSPGPLATPLSSSQKPRKNSILPQHKLNPSASTRLTTPQNKRVGGYGFSYSTYGSPASASSSSSPGFSGFLGGSGSLTRSLGKSLSTSNLRNSYTPETSILAPGAFSTNGRSYASGSLKKLNINRNINARTPLFDEPPEKKRVSFAGTSNGEANGSTHGLNDSGSTGGELVLRDESEVASPDEGASSRTSSTVNGDAVNGTPGRQEMSQVNGNGLTPVPENGALAPRTSASLNKQTQGLDQTPGEYYSEPPMAQLRKMDRNSLSRVPNFIVGRHGRGLVEFNHGKPVDLTGVDLDKLFGDIVDFNQIRKVQVYGDKCSVPEPAEGSGLNVPSRVTLANSWPRNKAGRKDARHVERLKRQTPTVFETYRPETGEWVFTVPHFSSYGLDYEGALYSDDEDGESDLSDAPDSPAQLSSSSTSGTPQKDQDDSFVDETQSSPDDTFDFKKDKHKRASVPGGYGDDVPYEEDEAEDSMDLTGESFLGKRSVGSLDGREDDYSEDSESEQAEDEDMADSTSSPVQTMEQPTAKASIMPKSILKNSQVLRPTLGTPSKGPLVFDDDWANQLQRTISPKKQDRQALRESQGYVLRERDMDTTKLGQSTNGQGIFTRMEMMESIFGGADEGKGLMKRSGHGIELPYAKRPKTSNDLDELSASDRDFHSCNKSHFTETGILVYTTKGSRTLEGSSFPTVQQPIVGENKDIRFTKLPSFPDAVTKTLQFQKKYTELRAEDGVPRAKIMVAPGPVEFSQLAETVSIDGPAGIHEQQVWRLLSILFDEMDEVPNDMTQELLDQHKERFRKDKLSAFWQSLVFEDAERHARDAPSAEEKAIAFLSGHNVTDACHALLNGLNLRLATMVAQIGGDETMRNDMTAQIDEWRRMDVLAEIEEPLRALYELVAGNCAKSEGKGQPGRENAAATFNIAARFKLDWRRAFGLRLWYGCMIDEPIEMAVAQFADALRDGTEDVKPVPWFTEQHVEMGWQDRTPNGREDLLWGILKLYASSKLEIPANIEDVLAPENVSGHPLNARLSFQLFTLFRSRQDDDEEFEERKVGMPTVRNSVGLRQSLMSNTSASEKEKQAEDPLTELGDKLALIYATSLHTPEYWTTAVFVYAHLSSPALSEHYIRSLLYQYIHTLKVDEADATFKHLAEELRVPVEWIHAAAAVKAKAEGDDVRQTVHLIKARELEEAHHVLCRSVGPECIISRQHDALREILGEFIPTPNNKLVHGWKRGGEIYYDYIELDDLKKQVSWRANPELDDKISALLSKLQKALEGVARDGWEDRGLEERVALTEISGVVAGEIAKNNHADRSHVLKLPLTEDQWLRHSLDLSATYYKAVMASGK</sequence>
<reference evidence="12" key="1">
    <citation type="journal article" date="2020" name="Stud. Mycol.">
        <title>101 Dothideomycetes genomes: a test case for predicting lifestyles and emergence of pathogens.</title>
        <authorList>
            <person name="Haridas S."/>
            <person name="Albert R."/>
            <person name="Binder M."/>
            <person name="Bloem J."/>
            <person name="Labutti K."/>
            <person name="Salamov A."/>
            <person name="Andreopoulos B."/>
            <person name="Baker S."/>
            <person name="Barry K."/>
            <person name="Bills G."/>
            <person name="Bluhm B."/>
            <person name="Cannon C."/>
            <person name="Castanera R."/>
            <person name="Culley D."/>
            <person name="Daum C."/>
            <person name="Ezra D."/>
            <person name="Gonzalez J."/>
            <person name="Henrissat B."/>
            <person name="Kuo A."/>
            <person name="Liang C."/>
            <person name="Lipzen A."/>
            <person name="Lutzoni F."/>
            <person name="Magnuson J."/>
            <person name="Mondo S."/>
            <person name="Nolan M."/>
            <person name="Ohm R."/>
            <person name="Pangilinan J."/>
            <person name="Park H.-J."/>
            <person name="Ramirez L."/>
            <person name="Alfaro M."/>
            <person name="Sun H."/>
            <person name="Tritt A."/>
            <person name="Yoshinaga Y."/>
            <person name="Zwiers L.-H."/>
            <person name="Turgeon B."/>
            <person name="Goodwin S."/>
            <person name="Spatafora J."/>
            <person name="Crous P."/>
            <person name="Grigoriev I."/>
        </authorList>
    </citation>
    <scope>NUCLEOTIDE SEQUENCE</scope>
    <source>
        <strain evidence="12">CBS 122681</strain>
    </source>
</reference>
<evidence type="ECO:0000256" key="9">
    <source>
        <dbReference type="ARBA" id="ARBA00023242"/>
    </source>
</evidence>
<dbReference type="InterPro" id="IPR007230">
    <property type="entry name" value="Nup98_auto-Pept-S59_dom"/>
</dbReference>
<keyword evidence="5" id="KW-0509">mRNA transport</keyword>
<dbReference type="GO" id="GO:0006405">
    <property type="term" value="P:RNA export from nucleus"/>
    <property type="evidence" value="ECO:0007669"/>
    <property type="project" value="TreeGrafter"/>
</dbReference>
<feature type="compositionally biased region" description="Polar residues" evidence="10">
    <location>
        <begin position="1081"/>
        <end position="1093"/>
    </location>
</feature>
<dbReference type="InterPro" id="IPR036903">
    <property type="entry name" value="Nup98_auto-Pept-S59_dom_sf"/>
</dbReference>
<feature type="region of interest" description="Disordered" evidence="10">
    <location>
        <begin position="156"/>
        <end position="222"/>
    </location>
</feature>
<feature type="compositionally biased region" description="Low complexity" evidence="10">
    <location>
        <begin position="624"/>
        <end position="645"/>
    </location>
</feature>
<comment type="similarity">
    <text evidence="2">Belongs to the nucleoporin GLFG family.</text>
</comment>
<feature type="compositionally biased region" description="Polar residues" evidence="10">
    <location>
        <begin position="898"/>
        <end position="910"/>
    </location>
</feature>
<feature type="region of interest" description="Disordered" evidence="10">
    <location>
        <begin position="374"/>
        <end position="497"/>
    </location>
</feature>
<comment type="subcellular location">
    <subcellularLocation>
        <location evidence="1">Nucleus</location>
        <location evidence="1">Nuclear pore complex</location>
    </subcellularLocation>
</comment>
<feature type="region of interest" description="Disordered" evidence="10">
    <location>
        <begin position="1062"/>
        <end position="1202"/>
    </location>
</feature>
<organism evidence="12 13">
    <name type="scientific">Lophiostoma macrostomum CBS 122681</name>
    <dbReference type="NCBI Taxonomy" id="1314788"/>
    <lineage>
        <taxon>Eukaryota</taxon>
        <taxon>Fungi</taxon>
        <taxon>Dikarya</taxon>
        <taxon>Ascomycota</taxon>
        <taxon>Pezizomycotina</taxon>
        <taxon>Dothideomycetes</taxon>
        <taxon>Pleosporomycetidae</taxon>
        <taxon>Pleosporales</taxon>
        <taxon>Lophiostomataceae</taxon>
        <taxon>Lophiostoma</taxon>
    </lineage>
</organism>
<dbReference type="PANTHER" id="PTHR23198:SF6">
    <property type="entry name" value="NUCLEAR PORE COMPLEX PROTEIN NUP98-NUP96"/>
    <property type="match status" value="1"/>
</dbReference>
<dbReference type="FunFam" id="1.25.40.690:FF:000003">
    <property type="entry name" value="Nucleoporin SONB, putative"/>
    <property type="match status" value="1"/>
</dbReference>
<feature type="compositionally biased region" description="Low complexity" evidence="10">
    <location>
        <begin position="525"/>
        <end position="535"/>
    </location>
</feature>
<dbReference type="GO" id="GO:0017056">
    <property type="term" value="F:structural constituent of nuclear pore"/>
    <property type="evidence" value="ECO:0007669"/>
    <property type="project" value="InterPro"/>
</dbReference>
<name>A0A6A6TLR6_9PLEO</name>
<evidence type="ECO:0000256" key="6">
    <source>
        <dbReference type="ARBA" id="ARBA00022927"/>
    </source>
</evidence>
<dbReference type="PROSITE" id="PS51434">
    <property type="entry name" value="NUP_C"/>
    <property type="match status" value="1"/>
</dbReference>
<feature type="compositionally biased region" description="Low complexity" evidence="10">
    <location>
        <begin position="181"/>
        <end position="196"/>
    </location>
</feature>
<feature type="compositionally biased region" description="Low complexity" evidence="10">
    <location>
        <begin position="40"/>
        <end position="53"/>
    </location>
</feature>
<dbReference type="InterPro" id="IPR037665">
    <property type="entry name" value="Nucleoporin_S59-like"/>
</dbReference>
<dbReference type="GO" id="GO:0044614">
    <property type="term" value="C:nuclear pore cytoplasmic filaments"/>
    <property type="evidence" value="ECO:0007669"/>
    <property type="project" value="TreeGrafter"/>
</dbReference>
<keyword evidence="3" id="KW-0813">Transport</keyword>
<feature type="domain" description="Peptidase S59" evidence="11">
    <location>
        <begin position="913"/>
        <end position="1051"/>
    </location>
</feature>
<evidence type="ECO:0000313" key="13">
    <source>
        <dbReference type="Proteomes" id="UP000799324"/>
    </source>
</evidence>
<dbReference type="InterPro" id="IPR025574">
    <property type="entry name" value="Nucleoporin_FG_rpt"/>
</dbReference>
<evidence type="ECO:0000256" key="3">
    <source>
        <dbReference type="ARBA" id="ARBA00022448"/>
    </source>
</evidence>
<dbReference type="SUPFAM" id="SSF82215">
    <property type="entry name" value="C-terminal autoproteolytic domain of nucleoporin nup98"/>
    <property type="match status" value="1"/>
</dbReference>
<feature type="compositionally biased region" description="Gly residues" evidence="10">
    <location>
        <begin position="158"/>
        <end position="180"/>
    </location>
</feature>
<feature type="compositionally biased region" description="Polar residues" evidence="10">
    <location>
        <begin position="425"/>
        <end position="443"/>
    </location>
</feature>
<feature type="compositionally biased region" description="Low complexity" evidence="10">
    <location>
        <begin position="561"/>
        <end position="575"/>
    </location>
</feature>
<dbReference type="FunFam" id="1.10.10.2360:FF:000001">
    <property type="entry name" value="Nuclear pore complex protein Nup98-Nup96"/>
    <property type="match status" value="1"/>
</dbReference>
<dbReference type="Pfam" id="PF04096">
    <property type="entry name" value="Nucleoporin2"/>
    <property type="match status" value="1"/>
</dbReference>
<evidence type="ECO:0000259" key="11">
    <source>
        <dbReference type="PROSITE" id="PS51434"/>
    </source>
</evidence>
<feature type="compositionally biased region" description="Gly residues" evidence="10">
    <location>
        <begin position="409"/>
        <end position="424"/>
    </location>
</feature>
<dbReference type="Pfam" id="PF13634">
    <property type="entry name" value="Nucleoporin_FG"/>
    <property type="match status" value="3"/>
</dbReference>
<evidence type="ECO:0000256" key="2">
    <source>
        <dbReference type="ARBA" id="ARBA00008926"/>
    </source>
</evidence>
<accession>A0A6A6TLR6</accession>
<dbReference type="Gene3D" id="3.30.1610.10">
    <property type="entry name" value="Peptidase S59, nucleoporin"/>
    <property type="match status" value="1"/>
</dbReference>
<keyword evidence="6" id="KW-0653">Protein transport</keyword>
<dbReference type="InterPro" id="IPR021967">
    <property type="entry name" value="Nup98_C"/>
</dbReference>
<proteinExistence type="inferred from homology"/>
<feature type="region of interest" description="Disordered" evidence="10">
    <location>
        <begin position="295"/>
        <end position="355"/>
    </location>
</feature>
<dbReference type="Proteomes" id="UP000799324">
    <property type="component" value="Unassembled WGS sequence"/>
</dbReference>
<feature type="compositionally biased region" description="Polar residues" evidence="10">
    <location>
        <begin position="197"/>
        <end position="209"/>
    </location>
</feature>
<feature type="compositionally biased region" description="Acidic residues" evidence="10">
    <location>
        <begin position="1132"/>
        <end position="1143"/>
    </location>
</feature>
<dbReference type="EMBL" id="MU004303">
    <property type="protein sequence ID" value="KAF2659873.1"/>
    <property type="molecule type" value="Genomic_DNA"/>
</dbReference>
<evidence type="ECO:0000256" key="1">
    <source>
        <dbReference type="ARBA" id="ARBA00004567"/>
    </source>
</evidence>
<feature type="compositionally biased region" description="Polar residues" evidence="10">
    <location>
        <begin position="816"/>
        <end position="834"/>
    </location>
</feature>
<dbReference type="GO" id="GO:0003723">
    <property type="term" value="F:RNA binding"/>
    <property type="evidence" value="ECO:0007669"/>
    <property type="project" value="TreeGrafter"/>
</dbReference>
<evidence type="ECO:0000256" key="7">
    <source>
        <dbReference type="ARBA" id="ARBA00023010"/>
    </source>
</evidence>
<keyword evidence="7" id="KW-0811">Translocation</keyword>
<feature type="region of interest" description="Disordered" evidence="10">
    <location>
        <begin position="799"/>
        <end position="915"/>
    </location>
</feature>
<dbReference type="GO" id="GO:0051028">
    <property type="term" value="P:mRNA transport"/>
    <property type="evidence" value="ECO:0007669"/>
    <property type="project" value="UniProtKB-KW"/>
</dbReference>